<dbReference type="PANTHER" id="PTHR36923:SF3">
    <property type="entry name" value="FERREDOXIN"/>
    <property type="match status" value="1"/>
</dbReference>
<evidence type="ECO:0000256" key="2">
    <source>
        <dbReference type="ARBA" id="ARBA00022723"/>
    </source>
</evidence>
<dbReference type="Gene3D" id="3.30.70.20">
    <property type="match status" value="1"/>
</dbReference>
<name>A0A5B0X1Q1_9GAMM</name>
<keyword evidence="3" id="KW-0249">Electron transport</keyword>
<evidence type="ECO:0000313" key="7">
    <source>
        <dbReference type="Proteomes" id="UP000323708"/>
    </source>
</evidence>
<accession>A0A5B0X1Q1</accession>
<comment type="caution">
    <text evidence="6">The sequence shown here is derived from an EMBL/GenBank/DDBJ whole genome shotgun (WGS) entry which is preliminary data.</text>
</comment>
<proteinExistence type="predicted"/>
<dbReference type="AlphaFoldDB" id="A0A5B0X1Q1"/>
<evidence type="ECO:0000256" key="4">
    <source>
        <dbReference type="ARBA" id="ARBA00023004"/>
    </source>
</evidence>
<dbReference type="SUPFAM" id="SSF54862">
    <property type="entry name" value="4Fe-4S ferredoxins"/>
    <property type="match status" value="1"/>
</dbReference>
<keyword evidence="1" id="KW-0813">Transport</keyword>
<evidence type="ECO:0000256" key="5">
    <source>
        <dbReference type="ARBA" id="ARBA00023014"/>
    </source>
</evidence>
<keyword evidence="2" id="KW-0479">Metal-binding</keyword>
<reference evidence="6 7" key="1">
    <citation type="submission" date="2019-09" db="EMBL/GenBank/DDBJ databases">
        <authorList>
            <person name="Chen X.-Y."/>
        </authorList>
    </citation>
    <scope>NUCLEOTIDE SEQUENCE [LARGE SCALE GENOMIC DNA]</scope>
    <source>
        <strain evidence="6 7">NY5</strain>
    </source>
</reference>
<keyword evidence="7" id="KW-1185">Reference proteome</keyword>
<organism evidence="6 7">
    <name type="scientific">Pseudohalioglobus sediminis</name>
    <dbReference type="NCBI Taxonomy" id="2606449"/>
    <lineage>
        <taxon>Bacteria</taxon>
        <taxon>Pseudomonadati</taxon>
        <taxon>Pseudomonadota</taxon>
        <taxon>Gammaproteobacteria</taxon>
        <taxon>Cellvibrionales</taxon>
        <taxon>Halieaceae</taxon>
        <taxon>Pseudohalioglobus</taxon>
    </lineage>
</organism>
<dbReference type="Proteomes" id="UP000323708">
    <property type="component" value="Unassembled WGS sequence"/>
</dbReference>
<protein>
    <submittedName>
        <fullName evidence="6">Ferredoxin</fullName>
    </submittedName>
</protein>
<keyword evidence="4" id="KW-0408">Iron</keyword>
<dbReference type="RefSeq" id="WP_149610881.1">
    <property type="nucleotide sequence ID" value="NZ_VTUX01000003.1"/>
</dbReference>
<evidence type="ECO:0000256" key="1">
    <source>
        <dbReference type="ARBA" id="ARBA00022448"/>
    </source>
</evidence>
<dbReference type="GO" id="GO:0051536">
    <property type="term" value="F:iron-sulfur cluster binding"/>
    <property type="evidence" value="ECO:0007669"/>
    <property type="project" value="UniProtKB-KW"/>
</dbReference>
<dbReference type="Pfam" id="PF13459">
    <property type="entry name" value="Fer4_15"/>
    <property type="match status" value="1"/>
</dbReference>
<dbReference type="PANTHER" id="PTHR36923">
    <property type="entry name" value="FERREDOXIN"/>
    <property type="match status" value="1"/>
</dbReference>
<dbReference type="InterPro" id="IPR051269">
    <property type="entry name" value="Fe-S_cluster_ET"/>
</dbReference>
<evidence type="ECO:0000313" key="6">
    <source>
        <dbReference type="EMBL" id="KAA1192598.1"/>
    </source>
</evidence>
<dbReference type="GO" id="GO:0046872">
    <property type="term" value="F:metal ion binding"/>
    <property type="evidence" value="ECO:0007669"/>
    <property type="project" value="UniProtKB-KW"/>
</dbReference>
<gene>
    <name evidence="6" type="ORF">F0M18_07995</name>
</gene>
<keyword evidence="5" id="KW-0411">Iron-sulfur</keyword>
<dbReference type="EMBL" id="VTUX01000003">
    <property type="protein sequence ID" value="KAA1192598.1"/>
    <property type="molecule type" value="Genomic_DNA"/>
</dbReference>
<evidence type="ECO:0000256" key="3">
    <source>
        <dbReference type="ARBA" id="ARBA00022982"/>
    </source>
</evidence>
<sequence>MKIVVDCDKCQGHAMCASQAPEIYELDDTGYNSMGEFTVVEGQEEAARLGASWCPEGAITVIE</sequence>